<evidence type="ECO:0008006" key="3">
    <source>
        <dbReference type="Google" id="ProtNLM"/>
    </source>
</evidence>
<dbReference type="AlphaFoldDB" id="A0A0J1ATK7"/>
<evidence type="ECO:0000313" key="1">
    <source>
        <dbReference type="EMBL" id="KLT38649.1"/>
    </source>
</evidence>
<protein>
    <recommendedName>
        <fullName evidence="3">DNA/RNA polymerase</fullName>
    </recommendedName>
</protein>
<organism evidence="1 2">
    <name type="scientific">Cutaneotrichosporon oleaginosum</name>
    <dbReference type="NCBI Taxonomy" id="879819"/>
    <lineage>
        <taxon>Eukaryota</taxon>
        <taxon>Fungi</taxon>
        <taxon>Dikarya</taxon>
        <taxon>Basidiomycota</taxon>
        <taxon>Agaricomycotina</taxon>
        <taxon>Tremellomycetes</taxon>
        <taxon>Trichosporonales</taxon>
        <taxon>Trichosporonaceae</taxon>
        <taxon>Cutaneotrichosporon</taxon>
    </lineage>
</organism>
<dbReference type="Gene3D" id="3.10.10.10">
    <property type="entry name" value="HIV Type 1 Reverse Transcriptase, subunit A, domain 1"/>
    <property type="match status" value="1"/>
</dbReference>
<proteinExistence type="predicted"/>
<sequence>VLDKHHHAFGYGSHVLGSTQLAEFTIETGDNHPVSTPPYHASPLARQTIDQTLCELLEDGIIEESDSPWASPAILVRQKGKDRF</sequence>
<accession>A0A0J1ATK7</accession>
<dbReference type="Proteomes" id="UP000053611">
    <property type="component" value="Unassembled WGS sequence"/>
</dbReference>
<dbReference type="OrthoDB" id="2593107at2759"/>
<feature type="non-terminal residue" evidence="1">
    <location>
        <position position="84"/>
    </location>
</feature>
<name>A0A0J1ATK7_9TREE</name>
<feature type="non-terminal residue" evidence="1">
    <location>
        <position position="1"/>
    </location>
</feature>
<keyword evidence="2" id="KW-1185">Reference proteome</keyword>
<dbReference type="InterPro" id="IPR043502">
    <property type="entry name" value="DNA/RNA_pol_sf"/>
</dbReference>
<dbReference type="EMBL" id="KQ087292">
    <property type="protein sequence ID" value="KLT38649.1"/>
    <property type="molecule type" value="Genomic_DNA"/>
</dbReference>
<evidence type="ECO:0000313" key="2">
    <source>
        <dbReference type="Proteomes" id="UP000053611"/>
    </source>
</evidence>
<gene>
    <name evidence="1" type="ORF">CC85DRAFT_233173</name>
</gene>
<dbReference type="SUPFAM" id="SSF56672">
    <property type="entry name" value="DNA/RNA polymerases"/>
    <property type="match status" value="1"/>
</dbReference>
<reference evidence="1 2" key="1">
    <citation type="submission" date="2015-03" db="EMBL/GenBank/DDBJ databases">
        <title>Genomics and transcriptomics of the oil-accumulating basidiomycete yeast T. oleaginosus allow insights into substrate utilization and the diverse evolutionary trajectories of mating systems in fungi.</title>
        <authorList>
            <consortium name="DOE Joint Genome Institute"/>
            <person name="Kourist R."/>
            <person name="Kracht O."/>
            <person name="Bracharz F."/>
            <person name="Lipzen A."/>
            <person name="Nolan M."/>
            <person name="Ohm R."/>
            <person name="Grigoriev I."/>
            <person name="Sun S."/>
            <person name="Heitman J."/>
            <person name="Bruck T."/>
            <person name="Nowrousian M."/>
        </authorList>
    </citation>
    <scope>NUCLEOTIDE SEQUENCE [LARGE SCALE GENOMIC DNA]</scope>
    <source>
        <strain evidence="1 2">IBC0246</strain>
    </source>
</reference>
<dbReference type="STRING" id="879819.A0A0J1ATK7"/>